<organism evidence="1 2">
    <name type="scientific">Chrysochromulina tobinii</name>
    <dbReference type="NCBI Taxonomy" id="1460289"/>
    <lineage>
        <taxon>Eukaryota</taxon>
        <taxon>Haptista</taxon>
        <taxon>Haptophyta</taxon>
        <taxon>Prymnesiophyceae</taxon>
        <taxon>Prymnesiales</taxon>
        <taxon>Chrysochromulinaceae</taxon>
        <taxon>Chrysochromulina</taxon>
    </lineage>
</organism>
<accession>A0A0M0JFZ3</accession>
<name>A0A0M0JFZ3_9EUKA</name>
<evidence type="ECO:0000313" key="2">
    <source>
        <dbReference type="Proteomes" id="UP000037460"/>
    </source>
</evidence>
<dbReference type="EMBL" id="JWZX01003012">
    <property type="protein sequence ID" value="KOO25163.1"/>
    <property type="molecule type" value="Genomic_DNA"/>
</dbReference>
<proteinExistence type="predicted"/>
<dbReference type="AlphaFoldDB" id="A0A0M0JFZ3"/>
<protein>
    <submittedName>
        <fullName evidence="1">Uncharacterized protein</fullName>
    </submittedName>
</protein>
<evidence type="ECO:0000313" key="1">
    <source>
        <dbReference type="EMBL" id="KOO25163.1"/>
    </source>
</evidence>
<reference evidence="2" key="1">
    <citation type="journal article" date="2015" name="PLoS Genet.">
        <title>Genome Sequence and Transcriptome Analyses of Chrysochromulina tobin: Metabolic Tools for Enhanced Algal Fitness in the Prominent Order Prymnesiales (Haptophyceae).</title>
        <authorList>
            <person name="Hovde B.T."/>
            <person name="Deodato C.R."/>
            <person name="Hunsperger H.M."/>
            <person name="Ryken S.A."/>
            <person name="Yost W."/>
            <person name="Jha R.K."/>
            <person name="Patterson J."/>
            <person name="Monnat R.J. Jr."/>
            <person name="Barlow S.B."/>
            <person name="Starkenburg S.R."/>
            <person name="Cattolico R.A."/>
        </authorList>
    </citation>
    <scope>NUCLEOTIDE SEQUENCE</scope>
    <source>
        <strain evidence="2">CCMP291</strain>
    </source>
</reference>
<dbReference type="Proteomes" id="UP000037460">
    <property type="component" value="Unassembled WGS sequence"/>
</dbReference>
<keyword evidence="2" id="KW-1185">Reference proteome</keyword>
<gene>
    <name evidence="1" type="ORF">Ctob_010283</name>
</gene>
<sequence length="371" mass="40039">MFAMLTLGVSFDVLPSDPLLSLTADALFLMHEVETFQAPKPLTMDHPVVLVIISDHGSGTMEFGAALNTHPCMFDLGEPFALKDTLWSNAEVAECTGATASDMTKPIFDSATGALLKSSNPTLTTRILAQTAHAAINGTIMMGTLTVVKRKVAHLTLAGDAPELYDGLQYSFADYVLRIRDHVCSAVPADVCAPSDCSITLKMLPQFVSANTAGRLMRDDPPVSKCVLARNAKAMTAWTAALASMVESPKVATISLSRNERDRQFSLFREFSPPGSLFDCSIERSPSDFARQSNYPNADDQIKIEDCWQGAYGANKCISDALKLVGLSPEPMLDAGTKNMAQLYPEKMSCATDPTATFRRLQGLAAVEKVN</sequence>
<comment type="caution">
    <text evidence="1">The sequence shown here is derived from an EMBL/GenBank/DDBJ whole genome shotgun (WGS) entry which is preliminary data.</text>
</comment>